<feature type="domain" description="CoA-binding" evidence="5">
    <location>
        <begin position="5"/>
        <end position="100"/>
    </location>
</feature>
<dbReference type="Gene3D" id="3.40.50.720">
    <property type="entry name" value="NAD(P)-binding Rossmann-like Domain"/>
    <property type="match status" value="1"/>
</dbReference>
<dbReference type="FunFam" id="3.30.1490.20:FF:000020">
    <property type="entry name" value="Protein lysine acetyltransferase"/>
    <property type="match status" value="1"/>
</dbReference>
<dbReference type="GO" id="GO:0043758">
    <property type="term" value="F:acetate-CoA ligase (ADP-forming) activity"/>
    <property type="evidence" value="ECO:0007669"/>
    <property type="project" value="InterPro"/>
</dbReference>
<dbReference type="Pfam" id="PF19045">
    <property type="entry name" value="Ligase_CoA_2"/>
    <property type="match status" value="1"/>
</dbReference>
<keyword evidence="1" id="KW-0436">Ligase</keyword>
<protein>
    <submittedName>
        <fullName evidence="6">CoA-binding protein</fullName>
    </submittedName>
</protein>
<dbReference type="STRING" id="1838280.A6M21_02535"/>
<accession>A0A1B7LJN0</accession>
<organism evidence="6 7">
    <name type="scientific">Desulfotomaculum copahuensis</name>
    <dbReference type="NCBI Taxonomy" id="1838280"/>
    <lineage>
        <taxon>Bacteria</taxon>
        <taxon>Bacillati</taxon>
        <taxon>Bacillota</taxon>
        <taxon>Clostridia</taxon>
        <taxon>Eubacteriales</taxon>
        <taxon>Desulfotomaculaceae</taxon>
        <taxon>Desulfotomaculum</taxon>
    </lineage>
</organism>
<sequence>MPDGFLTPRSIALVGVSTRTGPAVFNVIDQVLAGGFTGRIYPVNPRGGELRGLPVYRSVSEIPEVVDLAVISTPRTAVPEIVRECAARGVKAVIVITQGFADADEAGHRLQEELLQAVSGTGTRLVGPNTIGVVNLYDHLNTSFIEFTRQPADTATICQSGIFLLGSADFTCGIGLGVDIGNAADIDFNQTLAALGTDSRIRVLNLHMEGLADGRRFMEIARQVSREKPVLCLKTGRSEAGARAASSHSGSLAGEDHVFGAAFKQCGVIRVRDVEEMRYFNKTFLTYRSMPGRRLAVVTISGGAGIAAVDACGDYGLEAARFSAQTNDKLAAVFPGWMEVGNPADIWPAGMSRGYREVLELALDTILDDPQVDALLMISPAYVDPDADPRLDISAHVNRAAARHPDKPLALWIFGAYRRELTARMEAAGRVAVYPSPDRAVASLAVLYRYVHGIKNAPAALPADTGGINRELVGQILAAARRDGRTTLNEEALDVLRACGIPALPYTPAIDGAGAVRAAADFGYPVVMKIASPQISHKSDVGGVKVNLTGAAEVRAAYDDMLHTVKERMPQARINGVIIQPYRPGGTEVILGSKRDPSFGPVLVYGLGGIYTELFRDVSFRIAPITGEEAREMIRETKSYRLLSGFRGRPPADLDALAECLLRLGRLVAVQPQIREMDINPLLAGPDGAVAVDARITIDNHTGEETPEQK</sequence>
<dbReference type="SUPFAM" id="SSF52210">
    <property type="entry name" value="Succinyl-CoA synthetase domains"/>
    <property type="match status" value="2"/>
</dbReference>
<dbReference type="AlphaFoldDB" id="A0A1B7LJN0"/>
<evidence type="ECO:0000256" key="4">
    <source>
        <dbReference type="ARBA" id="ARBA00060888"/>
    </source>
</evidence>
<evidence type="ECO:0000256" key="3">
    <source>
        <dbReference type="ARBA" id="ARBA00022840"/>
    </source>
</evidence>
<comment type="caution">
    <text evidence="6">The sequence shown here is derived from an EMBL/GenBank/DDBJ whole genome shotgun (WGS) entry which is preliminary data.</text>
</comment>
<dbReference type="InterPro" id="IPR043938">
    <property type="entry name" value="Ligase_CoA_dom"/>
</dbReference>
<dbReference type="PANTHER" id="PTHR43334">
    <property type="entry name" value="ACETATE--COA LIGASE [ADP-FORMING]"/>
    <property type="match status" value="1"/>
</dbReference>
<dbReference type="Gene3D" id="3.30.1490.20">
    <property type="entry name" value="ATP-grasp fold, A domain"/>
    <property type="match status" value="1"/>
</dbReference>
<keyword evidence="3" id="KW-0067">ATP-binding</keyword>
<evidence type="ECO:0000256" key="1">
    <source>
        <dbReference type="ARBA" id="ARBA00022598"/>
    </source>
</evidence>
<dbReference type="InterPro" id="IPR051538">
    <property type="entry name" value="Acyl-CoA_Synth/Transferase"/>
</dbReference>
<dbReference type="OrthoDB" id="9807426at2"/>
<proteinExistence type="inferred from homology"/>
<evidence type="ECO:0000313" key="7">
    <source>
        <dbReference type="Proteomes" id="UP000078532"/>
    </source>
</evidence>
<keyword evidence="2" id="KW-0547">Nucleotide-binding</keyword>
<dbReference type="InterPro" id="IPR013815">
    <property type="entry name" value="ATP_grasp_subdomain_1"/>
</dbReference>
<dbReference type="SUPFAM" id="SSF51735">
    <property type="entry name" value="NAD(P)-binding Rossmann-fold domains"/>
    <property type="match status" value="1"/>
</dbReference>
<evidence type="ECO:0000256" key="2">
    <source>
        <dbReference type="ARBA" id="ARBA00022741"/>
    </source>
</evidence>
<dbReference type="GO" id="GO:0005524">
    <property type="term" value="F:ATP binding"/>
    <property type="evidence" value="ECO:0007669"/>
    <property type="project" value="UniProtKB-KW"/>
</dbReference>
<dbReference type="InterPro" id="IPR016102">
    <property type="entry name" value="Succinyl-CoA_synth-like"/>
</dbReference>
<dbReference type="Pfam" id="PF13549">
    <property type="entry name" value="ATP-grasp_5"/>
    <property type="match status" value="1"/>
</dbReference>
<comment type="similarity">
    <text evidence="4">In the N-terminal section; belongs to the acetate CoA ligase alpha subunit family.</text>
</comment>
<name>A0A1B7LJN0_9FIRM</name>
<reference evidence="6 7" key="1">
    <citation type="submission" date="2016-04" db="EMBL/GenBank/DDBJ databases">
        <authorList>
            <person name="Evans L.H."/>
            <person name="Alamgir A."/>
            <person name="Owens N."/>
            <person name="Weber N.D."/>
            <person name="Virtaneva K."/>
            <person name="Barbian K."/>
            <person name="Babar A."/>
            <person name="Rosenke K."/>
        </authorList>
    </citation>
    <scope>NUCLEOTIDE SEQUENCE [LARGE SCALE GENOMIC DNA]</scope>
    <source>
        <strain evidence="6 7">LMa1</strain>
    </source>
</reference>
<evidence type="ECO:0000313" key="6">
    <source>
        <dbReference type="EMBL" id="OAT86774.1"/>
    </source>
</evidence>
<dbReference type="Gene3D" id="3.30.470.20">
    <property type="entry name" value="ATP-grasp fold, B domain"/>
    <property type="match status" value="1"/>
</dbReference>
<dbReference type="InterPro" id="IPR032875">
    <property type="entry name" value="Succ_CoA_lig_flav_dom"/>
</dbReference>
<dbReference type="SMART" id="SM00881">
    <property type="entry name" value="CoA_binding"/>
    <property type="match status" value="1"/>
</dbReference>
<dbReference type="PANTHER" id="PTHR43334:SF1">
    <property type="entry name" value="3-HYDROXYPROPIONATE--COA LIGASE [ADP-FORMING]"/>
    <property type="match status" value="1"/>
</dbReference>
<dbReference type="InterPro" id="IPR003781">
    <property type="entry name" value="CoA-bd"/>
</dbReference>
<dbReference type="SUPFAM" id="SSF56059">
    <property type="entry name" value="Glutathione synthetase ATP-binding domain-like"/>
    <property type="match status" value="1"/>
</dbReference>
<dbReference type="EMBL" id="LYVF01000009">
    <property type="protein sequence ID" value="OAT86774.1"/>
    <property type="molecule type" value="Genomic_DNA"/>
</dbReference>
<evidence type="ECO:0000259" key="5">
    <source>
        <dbReference type="SMART" id="SM00881"/>
    </source>
</evidence>
<keyword evidence="7" id="KW-1185">Reference proteome</keyword>
<gene>
    <name evidence="6" type="ORF">A6M21_02535</name>
</gene>
<dbReference type="Proteomes" id="UP000078532">
    <property type="component" value="Unassembled WGS sequence"/>
</dbReference>
<dbReference type="Pfam" id="PF13607">
    <property type="entry name" value="Succ_CoA_lig"/>
    <property type="match status" value="1"/>
</dbReference>
<dbReference type="InterPro" id="IPR036291">
    <property type="entry name" value="NAD(P)-bd_dom_sf"/>
</dbReference>
<dbReference type="Gene3D" id="3.40.50.261">
    <property type="entry name" value="Succinyl-CoA synthetase domains"/>
    <property type="match status" value="2"/>
</dbReference>
<dbReference type="Pfam" id="PF13380">
    <property type="entry name" value="CoA_binding_2"/>
    <property type="match status" value="1"/>
</dbReference>